<gene>
    <name evidence="7" type="ORF">ETU37_09650</name>
</gene>
<keyword evidence="8" id="KW-1185">Reference proteome</keyword>
<evidence type="ECO:0000256" key="2">
    <source>
        <dbReference type="ARBA" id="ARBA00008333"/>
    </source>
</evidence>
<keyword evidence="5 6" id="KW-0472">Membrane</keyword>
<feature type="transmembrane region" description="Helical" evidence="6">
    <location>
        <begin position="150"/>
        <end position="170"/>
    </location>
</feature>
<dbReference type="EMBL" id="SDPU01000021">
    <property type="protein sequence ID" value="RYU12276.1"/>
    <property type="molecule type" value="Genomic_DNA"/>
</dbReference>
<evidence type="ECO:0000313" key="8">
    <source>
        <dbReference type="Proteomes" id="UP000291189"/>
    </source>
</evidence>
<dbReference type="PANTHER" id="PTHR31632:SF2">
    <property type="entry name" value="PLASMA MEMBRANE IRON PERMEASE"/>
    <property type="match status" value="1"/>
</dbReference>
<dbReference type="RefSeq" id="WP_129987051.1">
    <property type="nucleotide sequence ID" value="NZ_SDPU01000021.1"/>
</dbReference>
<comment type="caution">
    <text evidence="7">The sequence shown here is derived from an EMBL/GenBank/DDBJ whole genome shotgun (WGS) entry which is preliminary data.</text>
</comment>
<comment type="subcellular location">
    <subcellularLocation>
        <location evidence="1">Membrane</location>
        <topology evidence="1">Multi-pass membrane protein</topology>
    </subcellularLocation>
</comment>
<feature type="transmembrane region" description="Helical" evidence="6">
    <location>
        <begin position="250"/>
        <end position="268"/>
    </location>
</feature>
<dbReference type="AlphaFoldDB" id="A0A4V1Z1W0"/>
<dbReference type="OrthoDB" id="7260758at2"/>
<feature type="transmembrane region" description="Helical" evidence="6">
    <location>
        <begin position="114"/>
        <end position="138"/>
    </location>
</feature>
<evidence type="ECO:0000256" key="1">
    <source>
        <dbReference type="ARBA" id="ARBA00004141"/>
    </source>
</evidence>
<comment type="similarity">
    <text evidence="2">Belongs to the oxidase-dependent Fe transporter (OFeT) (TC 9.A.10.1) family.</text>
</comment>
<keyword evidence="3 6" id="KW-0812">Transmembrane</keyword>
<protein>
    <submittedName>
        <fullName evidence="7">High-affinity Fe2+/Pb2+ permease</fullName>
    </submittedName>
</protein>
<evidence type="ECO:0000256" key="5">
    <source>
        <dbReference type="ARBA" id="ARBA00023136"/>
    </source>
</evidence>
<dbReference type="NCBIfam" id="NF041756">
    <property type="entry name" value="EfeU"/>
    <property type="match status" value="1"/>
</dbReference>
<feature type="transmembrane region" description="Helical" evidence="6">
    <location>
        <begin position="6"/>
        <end position="26"/>
    </location>
</feature>
<dbReference type="GO" id="GO:0033573">
    <property type="term" value="C:high-affinity iron permease complex"/>
    <property type="evidence" value="ECO:0007669"/>
    <property type="project" value="InterPro"/>
</dbReference>
<keyword evidence="4 6" id="KW-1133">Transmembrane helix</keyword>
<evidence type="ECO:0000256" key="6">
    <source>
        <dbReference type="SAM" id="Phobius"/>
    </source>
</evidence>
<dbReference type="GO" id="GO:0015093">
    <property type="term" value="F:ferrous iron transmembrane transporter activity"/>
    <property type="evidence" value="ECO:0007669"/>
    <property type="project" value="TreeGrafter"/>
</dbReference>
<dbReference type="Pfam" id="PF03239">
    <property type="entry name" value="FTR1"/>
    <property type="match status" value="1"/>
</dbReference>
<dbReference type="Proteomes" id="UP000291189">
    <property type="component" value="Unassembled WGS sequence"/>
</dbReference>
<reference evidence="7 8" key="1">
    <citation type="submission" date="2019-01" db="EMBL/GenBank/DDBJ databases">
        <title>Nocardioides guangzhouensis sp. nov., an actinobacterium isolated from soil.</title>
        <authorList>
            <person name="Fu Y."/>
            <person name="Cai Y."/>
            <person name="Lin Z."/>
            <person name="Chen P."/>
        </authorList>
    </citation>
    <scope>NUCLEOTIDE SEQUENCE [LARGE SCALE GENOMIC DNA]</scope>
    <source>
        <strain evidence="7 8">NBRC 105384</strain>
    </source>
</reference>
<dbReference type="InterPro" id="IPR004923">
    <property type="entry name" value="FTR1/Fip1/EfeU"/>
</dbReference>
<sequence>MLANYLIGLREGLEAGLIVSILVAYLVKSDRRHLLPRVWAGIGIAVAVSLAFGALLTFGPRGLTFEAQELIGGTLSIVAVGFVTWMVFWMASAARGIAGELRGKIDLAAEAGRWSLLVVGALAVGREGLETALFLWAATNAISADGGGTVRPLLAAAAGIATAAVLAWLLYKGALKINLSRFFTWTGAFLVLVAGGVLSYGVHDLQEARFLPGEHDLMFDVSNVLDPSSWYATVLKGVFNFSPATTALEGTVWLLYVIPVMAAFWYAAHRRAAAAPVAPVSRRTAS</sequence>
<name>A0A4V1Z1W0_9ACTN</name>
<organism evidence="7 8">
    <name type="scientific">Nocardioides iriomotensis</name>
    <dbReference type="NCBI Taxonomy" id="715784"/>
    <lineage>
        <taxon>Bacteria</taxon>
        <taxon>Bacillati</taxon>
        <taxon>Actinomycetota</taxon>
        <taxon>Actinomycetes</taxon>
        <taxon>Propionibacteriales</taxon>
        <taxon>Nocardioidaceae</taxon>
        <taxon>Nocardioides</taxon>
    </lineage>
</organism>
<feature type="transmembrane region" description="Helical" evidence="6">
    <location>
        <begin position="182"/>
        <end position="202"/>
    </location>
</feature>
<proteinExistence type="inferred from homology"/>
<evidence type="ECO:0000256" key="4">
    <source>
        <dbReference type="ARBA" id="ARBA00022989"/>
    </source>
</evidence>
<feature type="transmembrane region" description="Helical" evidence="6">
    <location>
        <begin position="38"/>
        <end position="58"/>
    </location>
</feature>
<dbReference type="PANTHER" id="PTHR31632">
    <property type="entry name" value="IRON TRANSPORTER FTH1"/>
    <property type="match status" value="1"/>
</dbReference>
<feature type="transmembrane region" description="Helical" evidence="6">
    <location>
        <begin position="70"/>
        <end position="93"/>
    </location>
</feature>
<evidence type="ECO:0000313" key="7">
    <source>
        <dbReference type="EMBL" id="RYU12276.1"/>
    </source>
</evidence>
<accession>A0A4V1Z1W0</accession>
<evidence type="ECO:0000256" key="3">
    <source>
        <dbReference type="ARBA" id="ARBA00022692"/>
    </source>
</evidence>